<feature type="domain" description="Polysaccharide pyruvyl transferase" evidence="1">
    <location>
        <begin position="20"/>
        <end position="282"/>
    </location>
</feature>
<protein>
    <submittedName>
        <fullName evidence="2">Polysaccharide pyruvyl transferase family protein</fullName>
    </submittedName>
</protein>
<dbReference type="Proteomes" id="UP001281024">
    <property type="component" value="Unassembled WGS sequence"/>
</dbReference>
<dbReference type="RefSeq" id="WP_317767814.1">
    <property type="nucleotide sequence ID" value="NZ_WERV01000001.1"/>
</dbReference>
<evidence type="ECO:0000313" key="3">
    <source>
        <dbReference type="Proteomes" id="UP001281024"/>
    </source>
</evidence>
<dbReference type="Pfam" id="PF04230">
    <property type="entry name" value="PS_pyruv_trans"/>
    <property type="match status" value="1"/>
</dbReference>
<name>A0AAJ2P1K6_OENOE</name>
<keyword evidence="2" id="KW-0808">Transferase</keyword>
<dbReference type="InterPro" id="IPR007345">
    <property type="entry name" value="Polysacch_pyruvyl_Trfase"/>
</dbReference>
<dbReference type="AlphaFoldDB" id="A0AAJ2P1K6"/>
<organism evidence="2 3">
    <name type="scientific">Oenococcus oeni</name>
    <name type="common">Leuconostoc oenos</name>
    <dbReference type="NCBI Taxonomy" id="1247"/>
    <lineage>
        <taxon>Bacteria</taxon>
        <taxon>Bacillati</taxon>
        <taxon>Bacillota</taxon>
        <taxon>Bacilli</taxon>
        <taxon>Lactobacillales</taxon>
        <taxon>Lactobacillaceae</taxon>
        <taxon>Oenococcus</taxon>
    </lineage>
</organism>
<accession>A0AAJ2P1K6</accession>
<sequence length="332" mass="38522">MKNKSTDRIILLDTSIGTENAGDLIIMDAVRKQLRSIFSRDFFVSFPTHDTLGKSAYSWHKQSEFTFLGGTNLLSGRFIGRNTAQWKAGFRDTGEFNDVIGIALGWQSYNDNIGKLRVPRQLLQKYFYSKIFSNSFLHSVRDSYTQKKLLKLGINSINTSCVTMWNLTEDHLSKIKRQKSDTVVLTITDYHLSQDRLDSYRKMIEIALTNYSFVYLWLQSPNDYSLLSNIDIEGFEKIRILPPDLRRYDSILEKGVDYIGTRLHAGIRSLQKGNRTLIIEVDNRATEIAKDTNLPTLNYKNIDQLDDWINHDQIMDIHIPFDRIAEWKAQFE</sequence>
<evidence type="ECO:0000313" key="2">
    <source>
        <dbReference type="EMBL" id="MDV7714404.1"/>
    </source>
</evidence>
<evidence type="ECO:0000259" key="1">
    <source>
        <dbReference type="Pfam" id="PF04230"/>
    </source>
</evidence>
<proteinExistence type="predicted"/>
<gene>
    <name evidence="2" type="ORF">GA838_01220</name>
</gene>
<comment type="caution">
    <text evidence="2">The sequence shown here is derived from an EMBL/GenBank/DDBJ whole genome shotgun (WGS) entry which is preliminary data.</text>
</comment>
<dbReference type="EMBL" id="WERV01000001">
    <property type="protein sequence ID" value="MDV7714404.1"/>
    <property type="molecule type" value="Genomic_DNA"/>
</dbReference>
<dbReference type="GO" id="GO:0016740">
    <property type="term" value="F:transferase activity"/>
    <property type="evidence" value="ECO:0007669"/>
    <property type="project" value="UniProtKB-KW"/>
</dbReference>
<reference evidence="2" key="1">
    <citation type="submission" date="2019-10" db="EMBL/GenBank/DDBJ databases">
        <title>Malate fermentation in French cider.</title>
        <authorList>
            <person name="Cousin F.J."/>
            <person name="Medina Fernandez S."/>
            <person name="Misery B."/>
            <person name="Laplace J.-M."/>
            <person name="Cretenet M."/>
        </authorList>
    </citation>
    <scope>NUCLEOTIDE SEQUENCE</scope>
    <source>
        <strain evidence="2">UCMA15129</strain>
    </source>
</reference>